<dbReference type="EMBL" id="RBWV01000011">
    <property type="protein sequence ID" value="RKS75588.1"/>
    <property type="molecule type" value="Genomic_DNA"/>
</dbReference>
<keyword evidence="3" id="KW-1185">Reference proteome</keyword>
<dbReference type="PROSITE" id="PS51318">
    <property type="entry name" value="TAT"/>
    <property type="match status" value="1"/>
</dbReference>
<keyword evidence="1" id="KW-0812">Transmembrane</keyword>
<protein>
    <submittedName>
        <fullName evidence="2">Uncharacterized protein</fullName>
    </submittedName>
</protein>
<reference evidence="2 3" key="1">
    <citation type="submission" date="2018-10" db="EMBL/GenBank/DDBJ databases">
        <title>Genomic Encyclopedia of Archaeal and Bacterial Type Strains, Phase II (KMG-II): from individual species to whole genera.</title>
        <authorList>
            <person name="Goeker M."/>
        </authorList>
    </citation>
    <scope>NUCLEOTIDE SEQUENCE [LARGE SCALE GENOMIC DNA]</scope>
    <source>
        <strain evidence="2 3">RP-AC37</strain>
    </source>
</reference>
<organism evidence="2 3">
    <name type="scientific">Motilibacter peucedani</name>
    <dbReference type="NCBI Taxonomy" id="598650"/>
    <lineage>
        <taxon>Bacteria</taxon>
        <taxon>Bacillati</taxon>
        <taxon>Actinomycetota</taxon>
        <taxon>Actinomycetes</taxon>
        <taxon>Motilibacterales</taxon>
        <taxon>Motilibacteraceae</taxon>
        <taxon>Motilibacter</taxon>
    </lineage>
</organism>
<dbReference type="InterPro" id="IPR006311">
    <property type="entry name" value="TAT_signal"/>
</dbReference>
<dbReference type="AlphaFoldDB" id="A0A420XQK3"/>
<keyword evidence="1" id="KW-0472">Membrane</keyword>
<accession>A0A420XQK3</accession>
<dbReference type="Proteomes" id="UP000281955">
    <property type="component" value="Unassembled WGS sequence"/>
</dbReference>
<dbReference type="InParanoid" id="A0A420XQK3"/>
<proteinExistence type="predicted"/>
<gene>
    <name evidence="2" type="ORF">CLV35_2062</name>
</gene>
<evidence type="ECO:0000313" key="2">
    <source>
        <dbReference type="EMBL" id="RKS75588.1"/>
    </source>
</evidence>
<dbReference type="RefSeq" id="WP_121193343.1">
    <property type="nucleotide sequence ID" value="NZ_RBWV01000011.1"/>
</dbReference>
<evidence type="ECO:0000313" key="3">
    <source>
        <dbReference type="Proteomes" id="UP000281955"/>
    </source>
</evidence>
<dbReference type="OrthoDB" id="9831875at2"/>
<sequence>MNENVQTPSACGAERVTGRRRVLAAALGGLAAVAVAAPLVPAEAATTAAAHSATAQAQPSAKAVVEALAAQGLDVRHARDEGPRTIVRGGACVELKSLGCEQMVSTEDASVMVFTTRAAAAAYVGGADDEAARVGRVVLSYGSPTRVVPSRRPAYEKALVAFLRETPTAEDAVRITVQLASEGLLMRHAHDEGPGGIRRGRASEIPGAVDMVATDGPAVIRFRTTRAAATYVGNADDAATRVGTYVLSFGAPSRVATAQQPAYVSALSTVLAG</sequence>
<feature type="transmembrane region" description="Helical" evidence="1">
    <location>
        <begin position="22"/>
        <end position="40"/>
    </location>
</feature>
<comment type="caution">
    <text evidence="2">The sequence shown here is derived from an EMBL/GenBank/DDBJ whole genome shotgun (WGS) entry which is preliminary data.</text>
</comment>
<name>A0A420XQK3_9ACTN</name>
<evidence type="ECO:0000256" key="1">
    <source>
        <dbReference type="SAM" id="Phobius"/>
    </source>
</evidence>
<keyword evidence="1" id="KW-1133">Transmembrane helix</keyword>